<accession>A0ABM8AWU3</accession>
<proteinExistence type="predicted"/>
<evidence type="ECO:0000313" key="1">
    <source>
        <dbReference type="EMBL" id="BDQ35908.1"/>
    </source>
</evidence>
<name>A0ABM8AWU3_9BACT</name>
<protein>
    <submittedName>
        <fullName evidence="1">Uncharacterized protein</fullName>
    </submittedName>
</protein>
<keyword evidence="2" id="KW-1185">Reference proteome</keyword>
<evidence type="ECO:0000313" key="2">
    <source>
        <dbReference type="Proteomes" id="UP001317742"/>
    </source>
</evidence>
<sequence length="125" mass="14048">MQKVSKDTIHMRLTAFGLNYPAAMIGPAQVLVLLDDWIEDLGHLTESQFLAACVEHRRNSKFFPCIKDIIDAHAVVVDREPKPKLLALSGSNELTDEQVKRNRLGCRKILEIVTRSSKNKRVPAA</sequence>
<dbReference type="EMBL" id="AP026709">
    <property type="protein sequence ID" value="BDQ35908.1"/>
    <property type="molecule type" value="Genomic_DNA"/>
</dbReference>
<reference evidence="1 2" key="1">
    <citation type="submission" date="2022-08" db="EMBL/GenBank/DDBJ databases">
        <title>Genome Sequence of the sulphate-reducing bacterium, Pseudodesulfovibrio sp. SYK.</title>
        <authorList>
            <person name="Kondo R."/>
            <person name="Kataoka T."/>
        </authorList>
    </citation>
    <scope>NUCLEOTIDE SEQUENCE [LARGE SCALE GENOMIC DNA]</scope>
    <source>
        <strain evidence="1 2">SYK</strain>
    </source>
</reference>
<gene>
    <name evidence="1" type="ORF">SYK_02680</name>
</gene>
<organism evidence="1 2">
    <name type="scientific">Pseudodesulfovibrio nedwellii</name>
    <dbReference type="NCBI Taxonomy" id="2973072"/>
    <lineage>
        <taxon>Bacteria</taxon>
        <taxon>Pseudomonadati</taxon>
        <taxon>Thermodesulfobacteriota</taxon>
        <taxon>Desulfovibrionia</taxon>
        <taxon>Desulfovibrionales</taxon>
        <taxon>Desulfovibrionaceae</taxon>
    </lineage>
</organism>
<dbReference type="Proteomes" id="UP001317742">
    <property type="component" value="Chromosome"/>
</dbReference>